<sequence length="398" mass="45376">MGRGGYGVVYEVALIEDPKQRFACKAEKMDNKNSLQVEWKLMSILKEKGSKHALQGVEIGRHVGVNFIVMDLLGPTLSDLRRRTTSRTLTLFSTTVVAIQMFDAIREIHDVGYVHRDVKPSNFAIGLLGSSKEIIVHIIDFGISRNIYKITDGAKQLRKPRKRVPFRGTMQYCSLNVHNRVDQGPHDDLWSWLYTTVELLLGDLPWHGLEQEQTRLAKAARQDELLEKCPEELRFIRGHLDALAINKAPLYEEIRETLASIFFKNKFTWEMKLDWQAGGKHEESFHHISHKPSSTEGPVELLKILNLPQQAREITENRLTVVVELFDIPSSVSETDDTVAAPESVPEVEPPKPTKQPKMGPPKTPLRKSKSTSNQFKLVKKVGRHRPSQQKKTKQTKR</sequence>
<evidence type="ECO:0000313" key="4">
    <source>
        <dbReference type="Proteomes" id="UP000835052"/>
    </source>
</evidence>
<dbReference type="EMBL" id="CAJGYM010000057">
    <property type="protein sequence ID" value="CAD6195525.1"/>
    <property type="molecule type" value="Genomic_DNA"/>
</dbReference>
<organism evidence="3 4">
    <name type="scientific">Caenorhabditis auriculariae</name>
    <dbReference type="NCBI Taxonomy" id="2777116"/>
    <lineage>
        <taxon>Eukaryota</taxon>
        <taxon>Metazoa</taxon>
        <taxon>Ecdysozoa</taxon>
        <taxon>Nematoda</taxon>
        <taxon>Chromadorea</taxon>
        <taxon>Rhabditida</taxon>
        <taxon>Rhabditina</taxon>
        <taxon>Rhabditomorpha</taxon>
        <taxon>Rhabditoidea</taxon>
        <taxon>Rhabditidae</taxon>
        <taxon>Peloderinae</taxon>
        <taxon>Caenorhabditis</taxon>
    </lineage>
</organism>
<dbReference type="PANTHER" id="PTHR11909">
    <property type="entry name" value="CASEIN KINASE-RELATED"/>
    <property type="match status" value="1"/>
</dbReference>
<proteinExistence type="predicted"/>
<dbReference type="GO" id="GO:0005524">
    <property type="term" value="F:ATP binding"/>
    <property type="evidence" value="ECO:0007669"/>
    <property type="project" value="InterPro"/>
</dbReference>
<feature type="compositionally biased region" description="Low complexity" evidence="1">
    <location>
        <begin position="338"/>
        <end position="347"/>
    </location>
</feature>
<evidence type="ECO:0000256" key="1">
    <source>
        <dbReference type="SAM" id="MobiDB-lite"/>
    </source>
</evidence>
<comment type="caution">
    <text evidence="3">The sequence shown here is derived from an EMBL/GenBank/DDBJ whole genome shotgun (WGS) entry which is preliminary data.</text>
</comment>
<accession>A0A8S1HJQ3</accession>
<dbReference type="Gene3D" id="1.10.510.10">
    <property type="entry name" value="Transferase(Phosphotransferase) domain 1"/>
    <property type="match status" value="1"/>
</dbReference>
<feature type="domain" description="Protein kinase" evidence="2">
    <location>
        <begin position="1"/>
        <end position="263"/>
    </location>
</feature>
<evidence type="ECO:0000313" key="3">
    <source>
        <dbReference type="EMBL" id="CAD6195525.1"/>
    </source>
</evidence>
<dbReference type="Proteomes" id="UP000835052">
    <property type="component" value="Unassembled WGS sequence"/>
</dbReference>
<dbReference type="Pfam" id="PF00069">
    <property type="entry name" value="Pkinase"/>
    <property type="match status" value="1"/>
</dbReference>
<protein>
    <recommendedName>
        <fullName evidence="2">Protein kinase domain-containing protein</fullName>
    </recommendedName>
</protein>
<reference evidence="3" key="1">
    <citation type="submission" date="2020-10" db="EMBL/GenBank/DDBJ databases">
        <authorList>
            <person name="Kikuchi T."/>
        </authorList>
    </citation>
    <scope>NUCLEOTIDE SEQUENCE</scope>
    <source>
        <strain evidence="3">NKZ352</strain>
    </source>
</reference>
<evidence type="ECO:0000259" key="2">
    <source>
        <dbReference type="PROSITE" id="PS50011"/>
    </source>
</evidence>
<keyword evidence="4" id="KW-1185">Reference proteome</keyword>
<feature type="compositionally biased region" description="Basic residues" evidence="1">
    <location>
        <begin position="378"/>
        <end position="398"/>
    </location>
</feature>
<dbReference type="AlphaFoldDB" id="A0A8S1HJQ3"/>
<dbReference type="PROSITE" id="PS50011">
    <property type="entry name" value="PROTEIN_KINASE_DOM"/>
    <property type="match status" value="1"/>
</dbReference>
<feature type="compositionally biased region" description="Pro residues" evidence="1">
    <location>
        <begin position="351"/>
        <end position="364"/>
    </location>
</feature>
<dbReference type="InterPro" id="IPR000719">
    <property type="entry name" value="Prot_kinase_dom"/>
</dbReference>
<dbReference type="GO" id="GO:0004672">
    <property type="term" value="F:protein kinase activity"/>
    <property type="evidence" value="ECO:0007669"/>
    <property type="project" value="InterPro"/>
</dbReference>
<dbReference type="InterPro" id="IPR011009">
    <property type="entry name" value="Kinase-like_dom_sf"/>
</dbReference>
<dbReference type="InterPro" id="IPR050235">
    <property type="entry name" value="CK1_Ser-Thr_kinase"/>
</dbReference>
<dbReference type="SUPFAM" id="SSF56112">
    <property type="entry name" value="Protein kinase-like (PK-like)"/>
    <property type="match status" value="1"/>
</dbReference>
<dbReference type="OrthoDB" id="5979581at2759"/>
<gene>
    <name evidence="3" type="ORF">CAUJ_LOCUS11444</name>
</gene>
<name>A0A8S1HJQ3_9PELO</name>
<feature type="region of interest" description="Disordered" evidence="1">
    <location>
        <begin position="333"/>
        <end position="398"/>
    </location>
</feature>
<dbReference type="SMART" id="SM00220">
    <property type="entry name" value="S_TKc"/>
    <property type="match status" value="1"/>
</dbReference>